<gene>
    <name evidence="1" type="ORF">BU16DRAFT_537621</name>
</gene>
<dbReference type="EMBL" id="MU004186">
    <property type="protein sequence ID" value="KAF2498048.1"/>
    <property type="molecule type" value="Genomic_DNA"/>
</dbReference>
<evidence type="ECO:0000313" key="1">
    <source>
        <dbReference type="EMBL" id="KAF2498048.1"/>
    </source>
</evidence>
<organism evidence="1 2">
    <name type="scientific">Lophium mytilinum</name>
    <dbReference type="NCBI Taxonomy" id="390894"/>
    <lineage>
        <taxon>Eukaryota</taxon>
        <taxon>Fungi</taxon>
        <taxon>Dikarya</taxon>
        <taxon>Ascomycota</taxon>
        <taxon>Pezizomycotina</taxon>
        <taxon>Dothideomycetes</taxon>
        <taxon>Pleosporomycetidae</taxon>
        <taxon>Mytilinidiales</taxon>
        <taxon>Mytilinidiaceae</taxon>
        <taxon>Lophium</taxon>
    </lineage>
</organism>
<keyword evidence="2" id="KW-1185">Reference proteome</keyword>
<dbReference type="AlphaFoldDB" id="A0A6A6QZX6"/>
<name>A0A6A6QZX6_9PEZI</name>
<evidence type="ECO:0000313" key="2">
    <source>
        <dbReference type="Proteomes" id="UP000799750"/>
    </source>
</evidence>
<protein>
    <submittedName>
        <fullName evidence="1">Uncharacterized protein</fullName>
    </submittedName>
</protein>
<accession>A0A6A6QZX6</accession>
<sequence>MGNTISKGNEVYFFLDPEKESRKRRDLFVKAQEEAKGKSEESKCPTFLFQKSLLPELLFQKSLSPELEQTSEEWKSRDRMPVPELFLKQLSPELSGRPSQAETTRPTILTCYEVTRGQEKEIWWPLVTLTRVMRVPRSEDLMPVDPRLIFHLRADLDNPTNNGFLSTIFDTKLPWKSIRDVGATEKSFIHVFEPDGQAPDFATVLEELVQKGALHRSTMRFDNNMIECLQTLALFWAKASYQGIDPVGGDEITKGIEEIELEFYEKITRPCRGAVEWFSPHGDA</sequence>
<proteinExistence type="predicted"/>
<dbReference type="Proteomes" id="UP000799750">
    <property type="component" value="Unassembled WGS sequence"/>
</dbReference>
<reference evidence="1" key="1">
    <citation type="journal article" date="2020" name="Stud. Mycol.">
        <title>101 Dothideomycetes genomes: a test case for predicting lifestyles and emergence of pathogens.</title>
        <authorList>
            <person name="Haridas S."/>
            <person name="Albert R."/>
            <person name="Binder M."/>
            <person name="Bloem J."/>
            <person name="Labutti K."/>
            <person name="Salamov A."/>
            <person name="Andreopoulos B."/>
            <person name="Baker S."/>
            <person name="Barry K."/>
            <person name="Bills G."/>
            <person name="Bluhm B."/>
            <person name="Cannon C."/>
            <person name="Castanera R."/>
            <person name="Culley D."/>
            <person name="Daum C."/>
            <person name="Ezra D."/>
            <person name="Gonzalez J."/>
            <person name="Henrissat B."/>
            <person name="Kuo A."/>
            <person name="Liang C."/>
            <person name="Lipzen A."/>
            <person name="Lutzoni F."/>
            <person name="Magnuson J."/>
            <person name="Mondo S."/>
            <person name="Nolan M."/>
            <person name="Ohm R."/>
            <person name="Pangilinan J."/>
            <person name="Park H.-J."/>
            <person name="Ramirez L."/>
            <person name="Alfaro M."/>
            <person name="Sun H."/>
            <person name="Tritt A."/>
            <person name="Yoshinaga Y."/>
            <person name="Zwiers L.-H."/>
            <person name="Turgeon B."/>
            <person name="Goodwin S."/>
            <person name="Spatafora J."/>
            <person name="Crous P."/>
            <person name="Grigoriev I."/>
        </authorList>
    </citation>
    <scope>NUCLEOTIDE SEQUENCE</scope>
    <source>
        <strain evidence="1">CBS 269.34</strain>
    </source>
</reference>